<evidence type="ECO:0000313" key="2">
    <source>
        <dbReference type="EMBL" id="GFP82537.1"/>
    </source>
</evidence>
<dbReference type="PANTHER" id="PTHR48449">
    <property type="entry name" value="DUF1985 DOMAIN-CONTAINING PROTEIN"/>
    <property type="match status" value="1"/>
</dbReference>
<dbReference type="Proteomes" id="UP000653305">
    <property type="component" value="Unassembled WGS sequence"/>
</dbReference>
<comment type="caution">
    <text evidence="2">The sequence shown here is derived from an EMBL/GenBank/DDBJ whole genome shotgun (WGS) entry which is preliminary data.</text>
</comment>
<evidence type="ECO:0000256" key="1">
    <source>
        <dbReference type="SAM" id="MobiDB-lite"/>
    </source>
</evidence>
<dbReference type="AlphaFoldDB" id="A0A830B641"/>
<reference evidence="2" key="1">
    <citation type="submission" date="2020-07" db="EMBL/GenBank/DDBJ databases">
        <title>Ethylene signaling mediates host invasion by parasitic plants.</title>
        <authorList>
            <person name="Yoshida S."/>
        </authorList>
    </citation>
    <scope>NUCLEOTIDE SEQUENCE</scope>
    <source>
        <strain evidence="2">Okayama</strain>
    </source>
</reference>
<gene>
    <name evidence="2" type="ORF">PHJA_000396700</name>
</gene>
<feature type="compositionally biased region" description="Low complexity" evidence="1">
    <location>
        <begin position="356"/>
        <end position="368"/>
    </location>
</feature>
<proteinExistence type="predicted"/>
<feature type="region of interest" description="Disordered" evidence="1">
    <location>
        <begin position="331"/>
        <end position="368"/>
    </location>
</feature>
<protein>
    <submittedName>
        <fullName evidence="2">Uncharacterized protein</fullName>
    </submittedName>
</protein>
<dbReference type="EMBL" id="BMAC01000046">
    <property type="protein sequence ID" value="GFP82537.1"/>
    <property type="molecule type" value="Genomic_DNA"/>
</dbReference>
<sequence>MEAATLSKASEAAPATQGAAEDVRWTWKREALRTEKVNIKLFSKRAIVEEIAEELKLIGHQGRRGPDDLWYRVGGRFIRFSKYEYALVTGLSFGPMTFDPSAKHDPPTSGLFLRHYRGRRLKMDTLRRDFTDGVFRGSPADALQVPTELLHSMIPSYRLHGFVWAFLIWAFEAVPELRNTCGVPTFDNVLSRCLRWRFPKMTQVDMDGFYDREMEVYPTLEPSADEQRQLYWEHIQDDLRSGVCYVHQDNRSMKLKKTASANPSSCDILLSVYRPNATPMIGKRKKADPPSACASRRVAKQKKVPDLSDHEYDAENVVVLLPGVRLTSNSSVLSKKGDRNSALPSTQGEDDDSHTVKSSSGSQSGCFSKTARSSAAGDITAEILDSDDDLLLYSRMNDVFARSGKLGRKWIGCALAEYLIDGDRELRLRKSVSEVKKEQPDVIGQCRKLATKLFQIYCAPQFAVYYEVDATYLLSGSTHNLCHNPCQIFCFTCRPHISFIPLML</sequence>
<name>A0A830B641_9LAMI</name>
<organism evidence="2 3">
    <name type="scientific">Phtheirospermum japonicum</name>
    <dbReference type="NCBI Taxonomy" id="374723"/>
    <lineage>
        <taxon>Eukaryota</taxon>
        <taxon>Viridiplantae</taxon>
        <taxon>Streptophyta</taxon>
        <taxon>Embryophyta</taxon>
        <taxon>Tracheophyta</taxon>
        <taxon>Spermatophyta</taxon>
        <taxon>Magnoliopsida</taxon>
        <taxon>eudicotyledons</taxon>
        <taxon>Gunneridae</taxon>
        <taxon>Pentapetalae</taxon>
        <taxon>asterids</taxon>
        <taxon>lamiids</taxon>
        <taxon>Lamiales</taxon>
        <taxon>Orobanchaceae</taxon>
        <taxon>Orobanchaceae incertae sedis</taxon>
        <taxon>Phtheirospermum</taxon>
    </lineage>
</organism>
<evidence type="ECO:0000313" key="3">
    <source>
        <dbReference type="Proteomes" id="UP000653305"/>
    </source>
</evidence>
<dbReference type="PANTHER" id="PTHR48449:SF1">
    <property type="entry name" value="DUF1985 DOMAIN-CONTAINING PROTEIN"/>
    <property type="match status" value="1"/>
</dbReference>
<keyword evidence="3" id="KW-1185">Reference proteome</keyword>
<feature type="region of interest" description="Disordered" evidence="1">
    <location>
        <begin position="280"/>
        <end position="307"/>
    </location>
</feature>
<accession>A0A830B641</accession>
<dbReference type="OrthoDB" id="1930729at2759"/>